<dbReference type="InterPro" id="IPR001509">
    <property type="entry name" value="Epimerase_deHydtase"/>
</dbReference>
<feature type="domain" description="NAD-dependent epimerase/dehydratase" evidence="1">
    <location>
        <begin position="3"/>
        <end position="166"/>
    </location>
</feature>
<protein>
    <submittedName>
        <fullName evidence="2">NAD-dependent epimerase/dehydratase family protein</fullName>
    </submittedName>
</protein>
<dbReference type="InterPro" id="IPR036291">
    <property type="entry name" value="NAD(P)-bd_dom_sf"/>
</dbReference>
<dbReference type="SUPFAM" id="SSF51735">
    <property type="entry name" value="NAD(P)-binding Rossmann-fold domains"/>
    <property type="match status" value="1"/>
</dbReference>
<sequence length="271" mass="28833">MTILVTGATGLVGTRLLPRLVEAGHDVRALVRSERPLPSGVEGVVGDILDPDSLPAAVKGISAVVHMAAVLRTPNPEQIEQVNLDGTRNLIEAVNANAPEARFMMASTSLVYSHDLPNPAREDDRTEAPMAYPASKVKAEKLLRESGLNWSVLRLAFVYGDGDNHLQSAPGLLAGWDWHPSQSLSLVHHRDIATAVNLALTGAMDGQTVNITDEAPTTVLEIAKIVGADYPASAEPLAQPWMGRIDGSLARSLGFTPTVSTVYQAARDNAL</sequence>
<accession>A0ABV7PD89</accession>
<evidence type="ECO:0000313" key="2">
    <source>
        <dbReference type="EMBL" id="MFC3456540.1"/>
    </source>
</evidence>
<dbReference type="Gene3D" id="3.40.50.720">
    <property type="entry name" value="NAD(P)-binding Rossmann-like Domain"/>
    <property type="match status" value="1"/>
</dbReference>
<evidence type="ECO:0000259" key="1">
    <source>
        <dbReference type="Pfam" id="PF01370"/>
    </source>
</evidence>
<gene>
    <name evidence="2" type="ORF">ACFOSH_44595</name>
</gene>
<comment type="caution">
    <text evidence="2">The sequence shown here is derived from an EMBL/GenBank/DDBJ whole genome shotgun (WGS) entry which is preliminary data.</text>
</comment>
<dbReference type="RefSeq" id="WP_378247997.1">
    <property type="nucleotide sequence ID" value="NZ_JBHRWK010000164.1"/>
</dbReference>
<dbReference type="EMBL" id="JBHRWK010000164">
    <property type="protein sequence ID" value="MFC3456540.1"/>
    <property type="molecule type" value="Genomic_DNA"/>
</dbReference>
<dbReference type="Pfam" id="PF01370">
    <property type="entry name" value="Epimerase"/>
    <property type="match status" value="1"/>
</dbReference>
<proteinExistence type="predicted"/>
<dbReference type="InterPro" id="IPR051783">
    <property type="entry name" value="NAD(P)-dependent_oxidoreduct"/>
</dbReference>
<dbReference type="Proteomes" id="UP001595645">
    <property type="component" value="Unassembled WGS sequence"/>
</dbReference>
<keyword evidence="3" id="KW-1185">Reference proteome</keyword>
<organism evidence="2 3">
    <name type="scientific">Amycolatopsis speibonae</name>
    <dbReference type="NCBI Taxonomy" id="1450224"/>
    <lineage>
        <taxon>Bacteria</taxon>
        <taxon>Bacillati</taxon>
        <taxon>Actinomycetota</taxon>
        <taxon>Actinomycetes</taxon>
        <taxon>Pseudonocardiales</taxon>
        <taxon>Pseudonocardiaceae</taxon>
        <taxon>Amycolatopsis</taxon>
    </lineage>
</organism>
<name>A0ABV7PD89_9PSEU</name>
<evidence type="ECO:0000313" key="3">
    <source>
        <dbReference type="Proteomes" id="UP001595645"/>
    </source>
</evidence>
<dbReference type="PANTHER" id="PTHR48079:SF6">
    <property type="entry name" value="NAD(P)-BINDING DOMAIN-CONTAINING PROTEIN-RELATED"/>
    <property type="match status" value="1"/>
</dbReference>
<dbReference type="PANTHER" id="PTHR48079">
    <property type="entry name" value="PROTEIN YEEZ"/>
    <property type="match status" value="1"/>
</dbReference>
<reference evidence="3" key="1">
    <citation type="journal article" date="2019" name="Int. J. Syst. Evol. Microbiol.">
        <title>The Global Catalogue of Microorganisms (GCM) 10K type strain sequencing project: providing services to taxonomists for standard genome sequencing and annotation.</title>
        <authorList>
            <consortium name="The Broad Institute Genomics Platform"/>
            <consortium name="The Broad Institute Genome Sequencing Center for Infectious Disease"/>
            <person name="Wu L."/>
            <person name="Ma J."/>
        </authorList>
    </citation>
    <scope>NUCLEOTIDE SEQUENCE [LARGE SCALE GENOMIC DNA]</scope>
    <source>
        <strain evidence="3">CGMCC 4.7676</strain>
    </source>
</reference>